<gene>
    <name evidence="8" type="ORF">P5G61_05945</name>
</gene>
<dbReference type="InterPro" id="IPR044802">
    <property type="entry name" value="NADKc-like"/>
</dbReference>
<accession>A0ABT8J6P3</accession>
<keyword evidence="4" id="KW-0067">ATP-binding</keyword>
<dbReference type="EMBL" id="JAROCD010000003">
    <property type="protein sequence ID" value="MDN4600760.1"/>
    <property type="molecule type" value="Genomic_DNA"/>
</dbReference>
<evidence type="ECO:0000313" key="8">
    <source>
        <dbReference type="EMBL" id="MDN4600760.1"/>
    </source>
</evidence>
<dbReference type="InterPro" id="IPR027417">
    <property type="entry name" value="P-loop_NTPase"/>
</dbReference>
<evidence type="ECO:0000256" key="5">
    <source>
        <dbReference type="ARBA" id="ARBA00032897"/>
    </source>
</evidence>
<evidence type="ECO:0000256" key="3">
    <source>
        <dbReference type="ARBA" id="ARBA00022741"/>
    </source>
</evidence>
<sequence length="251" mass="29187">MTQTTREMHTRNGEYDDHRIKEHDGIIEKLLCGAEGNETPNSILLGGGSASGKSRSSRILLRLDSIDNDEQELTVVDCDSIKLMIPEYSYYEENFKDDWAFYLHDESSDIADKAIQRCIETRRDFIFDGTMKNIEKYETLIRQLHTERYKVNAMVFDVPIQTAIERNKKRQLLEGRLVPEDILIQTHVDVSKAFLRLKDLVDTYVLYDNSLEYPDIISIRIDGEEKILNKKRLEIFLEKSSVILKETGTFL</sequence>
<dbReference type="PANTHER" id="PTHR31153:SF1">
    <property type="entry name" value="CALMODULIN CALCIUM-DEPENDENT NAD KINASE"/>
    <property type="match status" value="1"/>
</dbReference>
<evidence type="ECO:0000256" key="2">
    <source>
        <dbReference type="ARBA" id="ARBA00011963"/>
    </source>
</evidence>
<reference evidence="8" key="1">
    <citation type="submission" date="2023-03" db="EMBL/GenBank/DDBJ databases">
        <title>MT1 and MT2 Draft Genomes of Novel Species.</title>
        <authorList>
            <person name="Venkateswaran K."/>
        </authorList>
    </citation>
    <scope>NUCLEOTIDE SEQUENCE</scope>
    <source>
        <strain evidence="8">F6_3S_P_1C</strain>
    </source>
</reference>
<protein>
    <recommendedName>
        <fullName evidence="5">UDP-N-acetylglucosamine kinase</fullName>
        <ecNumber evidence="2">2.7.1.176</ecNumber>
    </recommendedName>
    <alternativeName>
        <fullName evidence="5">UDP-N-acetylglucosamine kinase</fullName>
    </alternativeName>
</protein>
<evidence type="ECO:0000256" key="4">
    <source>
        <dbReference type="ARBA" id="ARBA00022840"/>
    </source>
</evidence>
<proteinExistence type="inferred from homology"/>
<dbReference type="Pfam" id="PF06414">
    <property type="entry name" value="Zeta_toxin"/>
    <property type="match status" value="1"/>
</dbReference>
<keyword evidence="3" id="KW-0547">Nucleotide-binding</keyword>
<evidence type="ECO:0000256" key="1">
    <source>
        <dbReference type="ARBA" id="ARBA00009104"/>
    </source>
</evidence>
<evidence type="ECO:0000256" key="6">
    <source>
        <dbReference type="ARBA" id="ARBA00048178"/>
    </source>
</evidence>
<evidence type="ECO:0000259" key="7">
    <source>
        <dbReference type="Pfam" id="PF06414"/>
    </source>
</evidence>
<dbReference type="EC" id="2.7.1.176" evidence="2"/>
<keyword evidence="9" id="KW-1185">Reference proteome</keyword>
<dbReference type="SUPFAM" id="SSF52540">
    <property type="entry name" value="P-loop containing nucleoside triphosphate hydrolases"/>
    <property type="match status" value="1"/>
</dbReference>
<dbReference type="RefSeq" id="WP_301245414.1">
    <property type="nucleotide sequence ID" value="NZ_JAROCD010000003.1"/>
</dbReference>
<dbReference type="InterPro" id="IPR010488">
    <property type="entry name" value="Zeta_toxin_domain"/>
</dbReference>
<comment type="catalytic activity">
    <reaction evidence="6">
        <text>UDP-N-acetyl-alpha-D-glucosamine + ATP = UDP-N-acetyl-alpha-D-glucosamine 3'-phosphate + ADP + H(+)</text>
        <dbReference type="Rhea" id="RHEA:32671"/>
        <dbReference type="ChEBI" id="CHEBI:15378"/>
        <dbReference type="ChEBI" id="CHEBI:30616"/>
        <dbReference type="ChEBI" id="CHEBI:57705"/>
        <dbReference type="ChEBI" id="CHEBI:64353"/>
        <dbReference type="ChEBI" id="CHEBI:456216"/>
        <dbReference type="EC" id="2.7.1.176"/>
    </reaction>
</comment>
<organism evidence="8 9">
    <name type="scientific">Paenibacillus vandeheii</name>
    <dbReference type="NCBI Taxonomy" id="3035917"/>
    <lineage>
        <taxon>Bacteria</taxon>
        <taxon>Bacillati</taxon>
        <taxon>Bacillota</taxon>
        <taxon>Bacilli</taxon>
        <taxon>Bacillales</taxon>
        <taxon>Paenibacillaceae</taxon>
        <taxon>Paenibacillus</taxon>
    </lineage>
</organism>
<comment type="caution">
    <text evidence="8">The sequence shown here is derived from an EMBL/GenBank/DDBJ whole genome shotgun (WGS) entry which is preliminary data.</text>
</comment>
<name>A0ABT8J6P3_9BACL</name>
<dbReference type="PANTHER" id="PTHR31153">
    <property type="entry name" value="CALMODULIN CALCIUM-DEPENDENT NAD KINASE"/>
    <property type="match status" value="1"/>
</dbReference>
<comment type="similarity">
    <text evidence="1">Belongs to the zeta toxin family.</text>
</comment>
<dbReference type="Proteomes" id="UP001174205">
    <property type="component" value="Unassembled WGS sequence"/>
</dbReference>
<feature type="domain" description="Zeta toxin" evidence="7">
    <location>
        <begin position="37"/>
        <end position="200"/>
    </location>
</feature>
<evidence type="ECO:0000313" key="9">
    <source>
        <dbReference type="Proteomes" id="UP001174205"/>
    </source>
</evidence>
<dbReference type="Gene3D" id="3.40.50.300">
    <property type="entry name" value="P-loop containing nucleotide triphosphate hydrolases"/>
    <property type="match status" value="1"/>
</dbReference>